<keyword evidence="1" id="KW-1133">Transmembrane helix</keyword>
<keyword evidence="1" id="KW-0472">Membrane</keyword>
<gene>
    <name evidence="2" type="ORF">SAMN06265371_103136</name>
</gene>
<evidence type="ECO:0000313" key="3">
    <source>
        <dbReference type="Proteomes" id="UP000198384"/>
    </source>
</evidence>
<dbReference type="Proteomes" id="UP000198384">
    <property type="component" value="Unassembled WGS sequence"/>
</dbReference>
<name>A0A238WE99_9FLAO</name>
<feature type="transmembrane region" description="Helical" evidence="1">
    <location>
        <begin position="12"/>
        <end position="31"/>
    </location>
</feature>
<dbReference type="EMBL" id="FZNT01000003">
    <property type="protein sequence ID" value="SNR44912.1"/>
    <property type="molecule type" value="Genomic_DNA"/>
</dbReference>
<keyword evidence="3" id="KW-1185">Reference proteome</keyword>
<evidence type="ECO:0000313" key="2">
    <source>
        <dbReference type="EMBL" id="SNR44912.1"/>
    </source>
</evidence>
<dbReference type="OrthoDB" id="582675at2"/>
<protein>
    <submittedName>
        <fullName evidence="2">Uncharacterized protein</fullName>
    </submittedName>
</protein>
<reference evidence="2 3" key="1">
    <citation type="submission" date="2017-06" db="EMBL/GenBank/DDBJ databases">
        <authorList>
            <person name="Kim H.J."/>
            <person name="Triplett B.A."/>
        </authorList>
    </citation>
    <scope>NUCLEOTIDE SEQUENCE [LARGE SCALE GENOMIC DNA]</scope>
    <source>
        <strain evidence="2 3">DSM 29150</strain>
    </source>
</reference>
<feature type="transmembrane region" description="Helical" evidence="1">
    <location>
        <begin position="46"/>
        <end position="65"/>
    </location>
</feature>
<sequence length="167" mass="19220">MKVFIEQQKFTQPLVIIALSIAFVVTAFSIYKEWSTINTGSLTEKLSALSGLIIVLLVVLLFVNLKLKTRIDEKGVYYQFFPFQFSFKFAAWNTISTCYIRKYNGLTEFGGWGMKRKIYGKGRCYTTKGTIGLQIEFKNGKQLLIGSQHKEELQRTLDTYKSKIIKN</sequence>
<accession>A0A238WE99</accession>
<evidence type="ECO:0000256" key="1">
    <source>
        <dbReference type="SAM" id="Phobius"/>
    </source>
</evidence>
<proteinExistence type="predicted"/>
<organism evidence="2 3">
    <name type="scientific">Lutibacter agarilyticus</name>
    <dbReference type="NCBI Taxonomy" id="1109740"/>
    <lineage>
        <taxon>Bacteria</taxon>
        <taxon>Pseudomonadati</taxon>
        <taxon>Bacteroidota</taxon>
        <taxon>Flavobacteriia</taxon>
        <taxon>Flavobacteriales</taxon>
        <taxon>Flavobacteriaceae</taxon>
        <taxon>Lutibacter</taxon>
    </lineage>
</organism>
<dbReference type="RefSeq" id="WP_089380811.1">
    <property type="nucleotide sequence ID" value="NZ_FZNT01000003.1"/>
</dbReference>
<dbReference type="AlphaFoldDB" id="A0A238WE99"/>
<keyword evidence="1" id="KW-0812">Transmembrane</keyword>